<dbReference type="EMBL" id="JANBQF010000477">
    <property type="protein sequence ID" value="KAJ2000858.1"/>
    <property type="molecule type" value="Genomic_DNA"/>
</dbReference>
<dbReference type="Proteomes" id="UP001150907">
    <property type="component" value="Unassembled WGS sequence"/>
</dbReference>
<evidence type="ECO:0000256" key="3">
    <source>
        <dbReference type="ARBA" id="ARBA00022989"/>
    </source>
</evidence>
<keyword evidence="4 5" id="KW-0472">Membrane</keyword>
<organism evidence="8 9">
    <name type="scientific">Coemansia thaxteri</name>
    <dbReference type="NCBI Taxonomy" id="2663907"/>
    <lineage>
        <taxon>Eukaryota</taxon>
        <taxon>Fungi</taxon>
        <taxon>Fungi incertae sedis</taxon>
        <taxon>Zoopagomycota</taxon>
        <taxon>Kickxellomycotina</taxon>
        <taxon>Kickxellomycetes</taxon>
        <taxon>Kickxellales</taxon>
        <taxon>Kickxellaceae</taxon>
        <taxon>Coemansia</taxon>
    </lineage>
</organism>
<evidence type="ECO:0000313" key="9">
    <source>
        <dbReference type="Proteomes" id="UP001150907"/>
    </source>
</evidence>
<dbReference type="InterPro" id="IPR006634">
    <property type="entry name" value="TLC-dom"/>
</dbReference>
<dbReference type="GO" id="GO:0055088">
    <property type="term" value="P:lipid homeostasis"/>
    <property type="evidence" value="ECO:0007669"/>
    <property type="project" value="TreeGrafter"/>
</dbReference>
<protein>
    <recommendedName>
        <fullName evidence="7">TLC domain-containing protein</fullName>
    </recommendedName>
</protein>
<dbReference type="GO" id="GO:0005783">
    <property type="term" value="C:endoplasmic reticulum"/>
    <property type="evidence" value="ECO:0007669"/>
    <property type="project" value="TreeGrafter"/>
</dbReference>
<dbReference type="PANTHER" id="PTHR13439">
    <property type="entry name" value="CT120 PROTEIN"/>
    <property type="match status" value="1"/>
</dbReference>
<keyword evidence="2 5" id="KW-0812">Transmembrane</keyword>
<dbReference type="AlphaFoldDB" id="A0A9W8EI71"/>
<feature type="transmembrane region" description="Helical" evidence="6">
    <location>
        <begin position="198"/>
        <end position="217"/>
    </location>
</feature>
<comment type="caution">
    <text evidence="8">The sequence shown here is derived from an EMBL/GenBank/DDBJ whole genome shotgun (WGS) entry which is preliminary data.</text>
</comment>
<accession>A0A9W8EI71</accession>
<gene>
    <name evidence="8" type="ORF">H4R26_004419</name>
</gene>
<dbReference type="PROSITE" id="PS50922">
    <property type="entry name" value="TLC"/>
    <property type="match status" value="1"/>
</dbReference>
<sequence length="239" mass="27249">MTSLLAANYQHLVELPAAQSLCKLAGLPMLAPYWPALVALAGLCQLLRLSSNALSSLVFGAKFDSLTARQKYDWGIRVVSQIHAITVVLLAIPIFFKQELLNDKLYGFDNYASWVYAIKPSLQYYGASFIMFEVSTIFLNNSWWMDKLGMTGSRLQLYNAIALLSTYFVVRLVFGPYMSYRLFEDLKAHGTNTSVAVYYFYRIANHSIILLSYYWFYLMVSAVRKRFAPSKGVKEEKTE</sequence>
<evidence type="ECO:0000256" key="2">
    <source>
        <dbReference type="ARBA" id="ARBA00022692"/>
    </source>
</evidence>
<dbReference type="GO" id="GO:0016020">
    <property type="term" value="C:membrane"/>
    <property type="evidence" value="ECO:0007669"/>
    <property type="project" value="UniProtKB-SubCell"/>
</dbReference>
<reference evidence="8" key="1">
    <citation type="submission" date="2022-07" db="EMBL/GenBank/DDBJ databases">
        <title>Phylogenomic reconstructions and comparative analyses of Kickxellomycotina fungi.</title>
        <authorList>
            <person name="Reynolds N.K."/>
            <person name="Stajich J.E."/>
            <person name="Barry K."/>
            <person name="Grigoriev I.V."/>
            <person name="Crous P."/>
            <person name="Smith M.E."/>
        </authorList>
    </citation>
    <scope>NUCLEOTIDE SEQUENCE</scope>
    <source>
        <strain evidence="8">IMI 214461</strain>
    </source>
</reference>
<evidence type="ECO:0000256" key="5">
    <source>
        <dbReference type="PROSITE-ProRule" id="PRU00205"/>
    </source>
</evidence>
<evidence type="ECO:0000256" key="1">
    <source>
        <dbReference type="ARBA" id="ARBA00004141"/>
    </source>
</evidence>
<evidence type="ECO:0000259" key="7">
    <source>
        <dbReference type="PROSITE" id="PS50922"/>
    </source>
</evidence>
<dbReference type="PANTHER" id="PTHR13439:SF0">
    <property type="entry name" value="TOPOISOMERASE I DAMAGE AFFECTED PROTEIN 4"/>
    <property type="match status" value="1"/>
</dbReference>
<keyword evidence="3 6" id="KW-1133">Transmembrane helix</keyword>
<name>A0A9W8EI71_9FUNG</name>
<proteinExistence type="predicted"/>
<feature type="transmembrane region" description="Helical" evidence="6">
    <location>
        <begin position="124"/>
        <end position="145"/>
    </location>
</feature>
<feature type="domain" description="TLC" evidence="7">
    <location>
        <begin position="1"/>
        <end position="228"/>
    </location>
</feature>
<evidence type="ECO:0000256" key="4">
    <source>
        <dbReference type="ARBA" id="ARBA00023136"/>
    </source>
</evidence>
<dbReference type="InterPro" id="IPR050846">
    <property type="entry name" value="TLCD"/>
</dbReference>
<keyword evidence="9" id="KW-1185">Reference proteome</keyword>
<dbReference type="SMART" id="SM00724">
    <property type="entry name" value="TLC"/>
    <property type="match status" value="1"/>
</dbReference>
<evidence type="ECO:0000256" key="6">
    <source>
        <dbReference type="SAM" id="Phobius"/>
    </source>
</evidence>
<feature type="transmembrane region" description="Helical" evidence="6">
    <location>
        <begin position="74"/>
        <end position="96"/>
    </location>
</feature>
<dbReference type="OrthoDB" id="10266980at2759"/>
<feature type="transmembrane region" description="Helical" evidence="6">
    <location>
        <begin position="157"/>
        <end position="178"/>
    </location>
</feature>
<comment type="subcellular location">
    <subcellularLocation>
        <location evidence="1">Membrane</location>
        <topology evidence="1">Multi-pass membrane protein</topology>
    </subcellularLocation>
</comment>
<evidence type="ECO:0000313" key="8">
    <source>
        <dbReference type="EMBL" id="KAJ2000858.1"/>
    </source>
</evidence>
<dbReference type="Pfam" id="PF03798">
    <property type="entry name" value="TRAM_LAG1_CLN8"/>
    <property type="match status" value="1"/>
</dbReference>